<name>A0A7S1TGF6_9RHOD</name>
<proteinExistence type="predicted"/>
<gene>
    <name evidence="2" type="ORF">CCAE0312_LOCUS5951</name>
</gene>
<dbReference type="EMBL" id="HBGH01010734">
    <property type="protein sequence ID" value="CAD9233864.1"/>
    <property type="molecule type" value="Transcribed_RNA"/>
</dbReference>
<feature type="region of interest" description="Disordered" evidence="1">
    <location>
        <begin position="110"/>
        <end position="152"/>
    </location>
</feature>
<protein>
    <submittedName>
        <fullName evidence="2">Uncharacterized protein</fullName>
    </submittedName>
</protein>
<feature type="region of interest" description="Disordered" evidence="1">
    <location>
        <begin position="342"/>
        <end position="376"/>
    </location>
</feature>
<evidence type="ECO:0000256" key="1">
    <source>
        <dbReference type="SAM" id="MobiDB-lite"/>
    </source>
</evidence>
<reference evidence="2" key="1">
    <citation type="submission" date="2021-01" db="EMBL/GenBank/DDBJ databases">
        <authorList>
            <person name="Corre E."/>
            <person name="Pelletier E."/>
            <person name="Niang G."/>
            <person name="Scheremetjew M."/>
            <person name="Finn R."/>
            <person name="Kale V."/>
            <person name="Holt S."/>
            <person name="Cochrane G."/>
            <person name="Meng A."/>
            <person name="Brown T."/>
            <person name="Cohen L."/>
        </authorList>
    </citation>
    <scope>NUCLEOTIDE SEQUENCE</scope>
    <source>
        <strain evidence="2">SAG 36.94</strain>
    </source>
</reference>
<organism evidence="2">
    <name type="scientific">Compsopogon caeruleus</name>
    <dbReference type="NCBI Taxonomy" id="31354"/>
    <lineage>
        <taxon>Eukaryota</taxon>
        <taxon>Rhodophyta</taxon>
        <taxon>Compsopogonophyceae</taxon>
        <taxon>Compsopogonales</taxon>
        <taxon>Compsopogonaceae</taxon>
        <taxon>Compsopogon</taxon>
    </lineage>
</organism>
<sequence length="376" mass="40172">MDPDMKKQLMDEVMGIFREIRLFAESQNQMLAARYKEVEEREKAVLEPVPSGVDTEEISEPIFETSESLPVSPAEVTVEDTMEAPSGEADMQQAMEAAAPIDMEGDVGEYDATSREAPTAPSPYAGMSGEDHGDDAPETDMTPSEDVPPSTKGIPMAVEGALTLTEEEMSATLVKEMATASVVEVTTSSMEDAGAAPEEEVDASVETRASTMDVTATAMETTMESMAESTVVEATASPDVADFAPEMPEIMPEVPSVAGVVEMPETSERSTPAMTSNTPDGAEVPPTSDIVAAESAPVEVAVEAATEKATAPAKKSLKKKAVTGKTIPGRLRLSEQWLTNSPHRIYDGPEIKESRLFEQHERGREGSCEEEEGEVC</sequence>
<dbReference type="AlphaFoldDB" id="A0A7S1TGF6"/>
<feature type="compositionally biased region" description="Basic and acidic residues" evidence="1">
    <location>
        <begin position="344"/>
        <end position="367"/>
    </location>
</feature>
<evidence type="ECO:0000313" key="2">
    <source>
        <dbReference type="EMBL" id="CAD9233864.1"/>
    </source>
</evidence>
<accession>A0A7S1TGF6</accession>